<dbReference type="GO" id="GO:0045727">
    <property type="term" value="P:positive regulation of translation"/>
    <property type="evidence" value="ECO:0007669"/>
    <property type="project" value="TreeGrafter"/>
</dbReference>
<proteinExistence type="predicted"/>
<accession>A0A0K2T3T2</accession>
<dbReference type="SMART" id="SM00715">
    <property type="entry name" value="LA"/>
    <property type="match status" value="1"/>
</dbReference>
<feature type="region of interest" description="Disordered" evidence="3">
    <location>
        <begin position="721"/>
        <end position="746"/>
    </location>
</feature>
<dbReference type="InterPro" id="IPR006607">
    <property type="entry name" value="DM15"/>
</dbReference>
<feature type="domain" description="HTH La-type RNA-binding" evidence="4">
    <location>
        <begin position="328"/>
        <end position="419"/>
    </location>
</feature>
<organism evidence="5">
    <name type="scientific">Lepeophtheirus salmonis</name>
    <name type="common">Salmon louse</name>
    <name type="synonym">Caligus salmonis</name>
    <dbReference type="NCBI Taxonomy" id="72036"/>
    <lineage>
        <taxon>Eukaryota</taxon>
        <taxon>Metazoa</taxon>
        <taxon>Ecdysozoa</taxon>
        <taxon>Arthropoda</taxon>
        <taxon>Crustacea</taxon>
        <taxon>Multicrustacea</taxon>
        <taxon>Hexanauplia</taxon>
        <taxon>Copepoda</taxon>
        <taxon>Siphonostomatoida</taxon>
        <taxon>Caligidae</taxon>
        <taxon>Lepeophtheirus</taxon>
    </lineage>
</organism>
<feature type="compositionally biased region" description="Low complexity" evidence="3">
    <location>
        <begin position="729"/>
        <end position="743"/>
    </location>
</feature>
<dbReference type="Gene3D" id="1.10.10.10">
    <property type="entry name" value="Winged helix-like DNA-binding domain superfamily/Winged helix DNA-binding domain"/>
    <property type="match status" value="1"/>
</dbReference>
<feature type="compositionally biased region" description="Basic and acidic residues" evidence="3">
    <location>
        <begin position="686"/>
        <end position="695"/>
    </location>
</feature>
<dbReference type="PROSITE" id="PS50961">
    <property type="entry name" value="HTH_LA"/>
    <property type="match status" value="1"/>
</dbReference>
<sequence>MSTVSYAKIVKKTTSGGEEEEEEIGPKSSPAVIASSVLLKEAAPPPKKKANPVPPKAKGPVKEESGEEEAEAVEVIKYVEAPLPKTNPWKKPGTGPAGVGVSATAPPANELEKKAPKPQELPKEKEPVLPESLKRAPSKDKEKKMDPEVWPTLGEGGTIVKKSGGSETSSVNNDEPIKNDSDHTKENRRNNTDVTKKKKNKKDKKERWVPVNIPITTERGGRTSTKRTLRSETSKNWREDTKSRRGFKARRNVLGSRGSSSRRGGFFPPRSSNFREDYRKMNGKRNGDDFFTFYGEGLNIYGDPNKDPYFVTPVLGTTYFYDNQMLEERQPADVIPFVKSQIEYYFSETNLLKDFYLRRKMDTEGYIPISFVCSFPRMRALTQDVKVILQSVKESSIVEVKDELKLRAKVDPAKWPIAADQPDPPLVISEKLNPNVPEFIPTYGMIEGRIHPEKVPHHDDDEEGTDGDDEAEESVEKNKHNILKSPVSDKWVEVKKRDRKTLPKDSETNFDDSREELEFNFDEDLNIPTGRQNKFSSVNDSDTDLDELSDGEINKLVIVTQTPVRPKKHDGFDRSSESISRVKMSQDLAKVINDGLFYYESDLWDERDVDTWIESNDQEKNLNVISQEDFDKIRNALPTYSSSNASSNNLPPPPPPSYNDGPMTRGSLHRSRHGLKQPRFYPVTKDSPKKAPDVPRKRKTRHSSNPPIEMHVGWILDSKEHRERRESFSESTTGSLGSSYGSTPQSLPTFQHPSHSLLKENGFTQLQYSKYHSRCLKERKKLGIGHSQEMNTLFRFWSFFMRENFNKKMYEEFKELAWEDATAGYRYGLECLFRYFSYGLERKFRPELYKDFQSETIKDCNAGQLYGLEKFWAFIKYYKYADELDIQPSLKEKLRNFKRIEDFQLLYTVCQLRDVG</sequence>
<evidence type="ECO:0000313" key="5">
    <source>
        <dbReference type="EMBL" id="CDW20693.1"/>
    </source>
</evidence>
<feature type="compositionally biased region" description="Basic residues" evidence="3">
    <location>
        <begin position="667"/>
        <end position="676"/>
    </location>
</feature>
<protein>
    <submittedName>
        <fullName evidence="5">Larelated protein 1like [Oreochromis niloticus]</fullName>
    </submittedName>
</protein>
<dbReference type="Pfam" id="PF05383">
    <property type="entry name" value="La"/>
    <property type="match status" value="1"/>
</dbReference>
<reference evidence="5" key="1">
    <citation type="submission" date="2014-05" db="EMBL/GenBank/DDBJ databases">
        <authorList>
            <person name="Chronopoulou M."/>
        </authorList>
    </citation>
    <scope>NUCLEOTIDE SEQUENCE</scope>
    <source>
        <tissue evidence="5">Whole organism</tissue>
    </source>
</reference>
<evidence type="ECO:0000256" key="1">
    <source>
        <dbReference type="ARBA" id="ARBA00022884"/>
    </source>
</evidence>
<dbReference type="InterPro" id="IPR036390">
    <property type="entry name" value="WH_DNA-bd_sf"/>
</dbReference>
<dbReference type="SUPFAM" id="SSF46785">
    <property type="entry name" value="Winged helix' DNA-binding domain"/>
    <property type="match status" value="1"/>
</dbReference>
<dbReference type="InterPro" id="IPR036388">
    <property type="entry name" value="WH-like_DNA-bd_sf"/>
</dbReference>
<feature type="region of interest" description="Disordered" evidence="3">
    <location>
        <begin position="638"/>
        <end position="708"/>
    </location>
</feature>
<feature type="region of interest" description="Disordered" evidence="3">
    <location>
        <begin position="452"/>
        <end position="482"/>
    </location>
</feature>
<dbReference type="EMBL" id="HACA01003332">
    <property type="protein sequence ID" value="CDW20693.1"/>
    <property type="molecule type" value="Transcribed_RNA"/>
</dbReference>
<dbReference type="PANTHER" id="PTHR22792:SF132">
    <property type="entry name" value="LA-RELATED PROTEIN 1"/>
    <property type="match status" value="1"/>
</dbReference>
<dbReference type="AlphaFoldDB" id="A0A0K2T3T2"/>
<dbReference type="GO" id="GO:0048255">
    <property type="term" value="P:mRNA stabilization"/>
    <property type="evidence" value="ECO:0007669"/>
    <property type="project" value="InterPro"/>
</dbReference>
<dbReference type="GO" id="GO:0000339">
    <property type="term" value="F:RNA cap binding"/>
    <property type="evidence" value="ECO:0007669"/>
    <property type="project" value="InterPro"/>
</dbReference>
<feature type="compositionally biased region" description="Low complexity" evidence="3">
    <location>
        <begin position="638"/>
        <end position="649"/>
    </location>
</feature>
<feature type="compositionally biased region" description="Basic and acidic residues" evidence="3">
    <location>
        <begin position="229"/>
        <end position="243"/>
    </location>
</feature>
<feature type="region of interest" description="Disordered" evidence="3">
    <location>
        <begin position="1"/>
        <end position="272"/>
    </location>
</feature>
<keyword evidence="1 2" id="KW-0694">RNA-binding</keyword>
<feature type="compositionally biased region" description="Basic and acidic residues" evidence="3">
    <location>
        <begin position="110"/>
        <end position="147"/>
    </location>
</feature>
<name>A0A0K2T3T2_LEPSM</name>
<dbReference type="GO" id="GO:0005829">
    <property type="term" value="C:cytosol"/>
    <property type="evidence" value="ECO:0007669"/>
    <property type="project" value="TreeGrafter"/>
</dbReference>
<dbReference type="InterPro" id="IPR006630">
    <property type="entry name" value="La_HTH"/>
</dbReference>
<feature type="compositionally biased region" description="Acidic residues" evidence="3">
    <location>
        <begin position="460"/>
        <end position="473"/>
    </location>
</feature>
<evidence type="ECO:0000259" key="4">
    <source>
        <dbReference type="PROSITE" id="PS50961"/>
    </source>
</evidence>
<evidence type="ECO:0000256" key="3">
    <source>
        <dbReference type="SAM" id="MobiDB-lite"/>
    </source>
</evidence>
<dbReference type="GO" id="GO:0010494">
    <property type="term" value="C:cytoplasmic stress granule"/>
    <property type="evidence" value="ECO:0007669"/>
    <property type="project" value="TreeGrafter"/>
</dbReference>
<feature type="compositionally biased region" description="Low complexity" evidence="3">
    <location>
        <begin position="255"/>
        <end position="272"/>
    </location>
</feature>
<feature type="compositionally biased region" description="Basic and acidic residues" evidence="3">
    <location>
        <begin position="175"/>
        <end position="195"/>
    </location>
</feature>
<dbReference type="SMART" id="SM00684">
    <property type="entry name" value="DM15"/>
    <property type="match status" value="3"/>
</dbReference>
<dbReference type="InterPro" id="IPR045180">
    <property type="entry name" value="La_dom_prot"/>
</dbReference>
<dbReference type="Pfam" id="PF21071">
    <property type="entry name" value="LARP1_HEAT"/>
    <property type="match status" value="1"/>
</dbReference>
<evidence type="ECO:0000256" key="2">
    <source>
        <dbReference type="PROSITE-ProRule" id="PRU00332"/>
    </source>
</evidence>
<dbReference type="PANTHER" id="PTHR22792">
    <property type="entry name" value="LUPUS LA PROTEIN-RELATED"/>
    <property type="match status" value="1"/>
</dbReference>
<dbReference type="OrthoDB" id="340227at2759"/>